<feature type="compositionally biased region" description="Polar residues" evidence="8">
    <location>
        <begin position="426"/>
        <end position="438"/>
    </location>
</feature>
<keyword evidence="5" id="KW-0378">Hydrolase</keyword>
<keyword evidence="4 7" id="KW-0863">Zinc-finger</keyword>
<evidence type="ECO:0000256" key="6">
    <source>
        <dbReference type="ARBA" id="ARBA00022833"/>
    </source>
</evidence>
<dbReference type="SUPFAM" id="SSF54001">
    <property type="entry name" value="Cysteine proteinases"/>
    <property type="match status" value="1"/>
</dbReference>
<feature type="region of interest" description="Disordered" evidence="8">
    <location>
        <begin position="416"/>
        <end position="438"/>
    </location>
</feature>
<accession>A0ABQ8DAN9</accession>
<comment type="similarity">
    <text evidence="1">Belongs to the peptidase C48 family.</text>
</comment>
<dbReference type="InterPro" id="IPR010666">
    <property type="entry name" value="Znf_GRF"/>
</dbReference>
<gene>
    <name evidence="10" type="ORF">HID58_018713</name>
</gene>
<evidence type="ECO:0000256" key="1">
    <source>
        <dbReference type="ARBA" id="ARBA00005234"/>
    </source>
</evidence>
<dbReference type="Proteomes" id="UP000824890">
    <property type="component" value="Unassembled WGS sequence"/>
</dbReference>
<dbReference type="Pfam" id="PF09331">
    <property type="entry name" value="DUF1985"/>
    <property type="match status" value="1"/>
</dbReference>
<evidence type="ECO:0000313" key="11">
    <source>
        <dbReference type="Proteomes" id="UP000824890"/>
    </source>
</evidence>
<keyword evidence="3" id="KW-0479">Metal-binding</keyword>
<protein>
    <recommendedName>
        <fullName evidence="9">GRF-type domain-containing protein</fullName>
    </recommendedName>
</protein>
<feature type="domain" description="GRF-type" evidence="9">
    <location>
        <begin position="790"/>
        <end position="833"/>
    </location>
</feature>
<organism evidence="10 11">
    <name type="scientific">Brassica napus</name>
    <name type="common">Rape</name>
    <dbReference type="NCBI Taxonomy" id="3708"/>
    <lineage>
        <taxon>Eukaryota</taxon>
        <taxon>Viridiplantae</taxon>
        <taxon>Streptophyta</taxon>
        <taxon>Embryophyta</taxon>
        <taxon>Tracheophyta</taxon>
        <taxon>Spermatophyta</taxon>
        <taxon>Magnoliopsida</taxon>
        <taxon>eudicotyledons</taxon>
        <taxon>Gunneridae</taxon>
        <taxon>Pentapetalae</taxon>
        <taxon>rosids</taxon>
        <taxon>malvids</taxon>
        <taxon>Brassicales</taxon>
        <taxon>Brassicaceae</taxon>
        <taxon>Brassiceae</taxon>
        <taxon>Brassica</taxon>
    </lineage>
</organism>
<dbReference type="PROSITE" id="PS51999">
    <property type="entry name" value="ZF_GRF"/>
    <property type="match status" value="1"/>
</dbReference>
<keyword evidence="11" id="KW-1185">Reference proteome</keyword>
<evidence type="ECO:0000256" key="7">
    <source>
        <dbReference type="PROSITE-ProRule" id="PRU01343"/>
    </source>
</evidence>
<reference evidence="10 11" key="1">
    <citation type="submission" date="2021-05" db="EMBL/GenBank/DDBJ databases">
        <title>Genome Assembly of Synthetic Allotetraploid Brassica napus Reveals Homoeologous Exchanges between Subgenomes.</title>
        <authorList>
            <person name="Davis J.T."/>
        </authorList>
    </citation>
    <scope>NUCLEOTIDE SEQUENCE [LARGE SCALE GENOMIC DNA]</scope>
    <source>
        <strain evidence="11">cv. Da-Ae</strain>
        <tissue evidence="10">Seedling</tissue>
    </source>
</reference>
<evidence type="ECO:0000313" key="10">
    <source>
        <dbReference type="EMBL" id="KAH0926457.1"/>
    </source>
</evidence>
<evidence type="ECO:0000256" key="5">
    <source>
        <dbReference type="ARBA" id="ARBA00022801"/>
    </source>
</evidence>
<evidence type="ECO:0000256" key="2">
    <source>
        <dbReference type="ARBA" id="ARBA00022670"/>
    </source>
</evidence>
<dbReference type="InterPro" id="IPR015410">
    <property type="entry name" value="DUF1985"/>
</dbReference>
<evidence type="ECO:0000256" key="3">
    <source>
        <dbReference type="ARBA" id="ARBA00022723"/>
    </source>
</evidence>
<sequence>MPCVVKLIHPFLTRQLVCLPKNTLWSAFGGYPFRYGLEEFGTVTGLPCGSYPERYKPNTGKAIVTGKDRVWKRLFGKKKVVTIADLCRMLETDKDMDGWKKIWIALIIIVDGVLIAHKQEARPTPRYVRMVENLKTESFLKTISCMKPLNFVPKKCEDPVATLVKTLKQRSFRLQGFPLSLQLVAFCAIPQLLDYIPAPLNNLTVMDLEDGTLPQHKSINAIHIRRVEFDPNLVVTPIIPIESQPQPGWGLFPDDAKDDSVIYLEQFIGDQHSFNKHMWHGGVISEPIINKPKIRVKKKSATIKQSLQTRQPSARKQRRISSYFTRSTTQSFTNVQLTEMVIQFSTQMKQLKREMKRRKKRSHARLSSFNKLFSRRKQSNTPPHTPEPSHNQDQAPMETDDLPQKTSPIISQYEAQLHRDSADDPQASSLSPTTASTQGVSTFHLTTTTQVPTHPPTTKFTVVNSPPFTPLLHLVICLLLAPLRATIASTYRVFTFHLTTTTHVSTHLLTTTMTEDDYDEPPRTPVSVQPPWDELSSVVYDKSDHPNSPEINHILYHGVRIYDPINPDPPIFDSSIPRSLLLLSPQPKTMLTSPTKSNDSLSGFAVHATTVNAFTATASSNSPPSLPFKEANTHGVFDLTATKDVESNVPSLEENHLANKLSKSPLIHALTLISPLPGLEWDLFYNIVSTKMDVKRSTFLWDERIFDIVLHQWKKWMEDVHTIYTPMLWNCKHWVGLAINLDMGYIEILDPLPALSHSLLIFSKPRLTMSSSSSASRSQTHTTRGIPSKYWCGSNLTTFGAQTKENLYRRFYRCEIAIKRQSEHHLFKWIDEPIIDEIRMVDKKVTHLQSDFQSFKRTTTMRLQEHGKKIDESLLEMKRIFHDQTILLEELRNQSTSVLDAKSHCPLLNVAAAAIALGTLAWLYAKMTSI</sequence>
<name>A0ABQ8DAN9_BRANA</name>
<feature type="compositionally biased region" description="Basic residues" evidence="8">
    <location>
        <begin position="354"/>
        <end position="364"/>
    </location>
</feature>
<evidence type="ECO:0000256" key="4">
    <source>
        <dbReference type="ARBA" id="ARBA00022771"/>
    </source>
</evidence>
<keyword evidence="6" id="KW-0862">Zinc</keyword>
<dbReference type="Pfam" id="PF02902">
    <property type="entry name" value="Peptidase_C48"/>
    <property type="match status" value="1"/>
</dbReference>
<dbReference type="PANTHER" id="PTHR48449">
    <property type="entry name" value="DUF1985 DOMAIN-CONTAINING PROTEIN"/>
    <property type="match status" value="1"/>
</dbReference>
<dbReference type="EMBL" id="JAGKQM010000005">
    <property type="protein sequence ID" value="KAH0926457.1"/>
    <property type="molecule type" value="Genomic_DNA"/>
</dbReference>
<proteinExistence type="inferred from homology"/>
<evidence type="ECO:0000256" key="8">
    <source>
        <dbReference type="SAM" id="MobiDB-lite"/>
    </source>
</evidence>
<dbReference type="InterPro" id="IPR003653">
    <property type="entry name" value="Peptidase_C48_C"/>
</dbReference>
<evidence type="ECO:0000259" key="9">
    <source>
        <dbReference type="PROSITE" id="PS51999"/>
    </source>
</evidence>
<keyword evidence="2" id="KW-0645">Protease</keyword>
<dbReference type="InterPro" id="IPR038765">
    <property type="entry name" value="Papain-like_cys_pep_sf"/>
</dbReference>
<feature type="region of interest" description="Disordered" evidence="8">
    <location>
        <begin position="351"/>
        <end position="404"/>
    </location>
</feature>
<dbReference type="PANTHER" id="PTHR48449:SF1">
    <property type="entry name" value="DUF1985 DOMAIN-CONTAINING PROTEIN"/>
    <property type="match status" value="1"/>
</dbReference>
<comment type="caution">
    <text evidence="10">The sequence shown here is derived from an EMBL/GenBank/DDBJ whole genome shotgun (WGS) entry which is preliminary data.</text>
</comment>